<keyword evidence="4" id="KW-0949">S-adenosyl-L-methionine</keyword>
<dbReference type="GO" id="GO:0032259">
    <property type="term" value="P:methylation"/>
    <property type="evidence" value="ECO:0007669"/>
    <property type="project" value="UniProtKB-KW"/>
</dbReference>
<comment type="subcellular location">
    <subcellularLocation>
        <location evidence="1">Nucleus</location>
    </subcellularLocation>
</comment>
<evidence type="ECO:0000313" key="14">
    <source>
        <dbReference type="Proteomes" id="UP000886595"/>
    </source>
</evidence>
<dbReference type="Gene3D" id="2.20.25.80">
    <property type="entry name" value="WRKY domain"/>
    <property type="match status" value="1"/>
</dbReference>
<evidence type="ECO:0000313" key="13">
    <source>
        <dbReference type="EMBL" id="KAG2238586.1"/>
    </source>
</evidence>
<keyword evidence="6" id="KW-0460">Magnesium</keyword>
<dbReference type="GO" id="GO:0005634">
    <property type="term" value="C:nucleus"/>
    <property type="evidence" value="ECO:0007669"/>
    <property type="project" value="UniProtKB-SubCell"/>
</dbReference>
<keyword evidence="8" id="KW-0238">DNA-binding</keyword>
<evidence type="ECO:0000256" key="4">
    <source>
        <dbReference type="ARBA" id="ARBA00022691"/>
    </source>
</evidence>
<evidence type="ECO:0000259" key="12">
    <source>
        <dbReference type="PROSITE" id="PS50811"/>
    </source>
</evidence>
<keyword evidence="9" id="KW-0804">Transcription</keyword>
<dbReference type="InterPro" id="IPR036576">
    <property type="entry name" value="WRKY_dom_sf"/>
</dbReference>
<sequence>MDSSRSLEYVLFMQGGEDDVSYAKNSYGPAAALASSKPILTSAIDSIKLAKGCSSLLKIADLGCAVGDNTFSTVDTVVEVLRRKLTVTDGKSDHLEPEFEVFFSDLPSNDFNTLFRSFEEKVKGSSHKYFAAGVPGSFYGRLFPKGELHVVVTTSALQWLSQIPEKVMEKGSKTWNKGRAWIQGAEGEVVEAYAEQSDKDLVQFLKCRKEEIVEGGVLFMLMGGRPSGLVRQVSDHDSRLRHLFTILMDQAWQDLVDEGLIDEDKRDGFNIPVYLRSTEEIVSAIDRCGGFKIEKMEVLKIADPMNAKQQEYMKDLESYGRAMAKLVQAGLKPMIEAYLGPDLTRKLFKQYAIRAAANKEFLMKNSFYYMIAVSAIRGNIPKQNNERSVFLLPQETAKDEFTDDIATTLALSLDSTNIGSEADGSQACDSGLGDSMPSGAPEDDGYNWRKYGQKLVKGSEYPRSYYKCTHPNCEVKKKIIYVKAHNHPQPTANRRSGTGPSGAGDNMQIDGTEQEVFAGSMQVQSGTQFGYGGVATDAFSKDEEDRTSFMSVSLGYDGQVDESEPKRSSHGISGTVQGGLETQNHNQHVHYPVPRSSSEGMVTANSSLHDFQPYLRSPSGFSVYYVGEAELTDISVSGLPIGQERFLGLEALATGDPDGLMLQLAAEPKVEQMSQQELGLSRSSLIDIMSRLPQI</sequence>
<feature type="compositionally biased region" description="Polar residues" evidence="11">
    <location>
        <begin position="570"/>
        <end position="580"/>
    </location>
</feature>
<dbReference type="AlphaFoldDB" id="A0A8X7NST6"/>
<dbReference type="OrthoDB" id="1923003at2759"/>
<dbReference type="EMBL" id="JAAMPC010001616">
    <property type="protein sequence ID" value="KAG2238586.1"/>
    <property type="molecule type" value="Genomic_DNA"/>
</dbReference>
<keyword evidence="10" id="KW-0539">Nucleus</keyword>
<feature type="region of interest" description="Disordered" evidence="11">
    <location>
        <begin position="558"/>
        <end position="580"/>
    </location>
</feature>
<dbReference type="Proteomes" id="UP000886595">
    <property type="component" value="Unassembled WGS sequence"/>
</dbReference>
<evidence type="ECO:0000256" key="3">
    <source>
        <dbReference type="ARBA" id="ARBA00022679"/>
    </source>
</evidence>
<dbReference type="Pfam" id="PF03106">
    <property type="entry name" value="WRKY"/>
    <property type="match status" value="1"/>
</dbReference>
<dbReference type="SUPFAM" id="SSF53335">
    <property type="entry name" value="S-adenosyl-L-methionine-dependent methyltransferases"/>
    <property type="match status" value="1"/>
</dbReference>
<evidence type="ECO:0000256" key="9">
    <source>
        <dbReference type="ARBA" id="ARBA00023163"/>
    </source>
</evidence>
<evidence type="ECO:0000256" key="5">
    <source>
        <dbReference type="ARBA" id="ARBA00022723"/>
    </source>
</evidence>
<evidence type="ECO:0000256" key="11">
    <source>
        <dbReference type="SAM" id="MobiDB-lite"/>
    </source>
</evidence>
<dbReference type="Gene3D" id="1.10.1200.270">
    <property type="entry name" value="Methyltransferase, alpha-helical capping domain"/>
    <property type="match status" value="1"/>
</dbReference>
<protein>
    <recommendedName>
        <fullName evidence="12">WRKY domain-containing protein</fullName>
    </recommendedName>
</protein>
<keyword evidence="14" id="KW-1185">Reference proteome</keyword>
<accession>A0A8X7NST6</accession>
<evidence type="ECO:0000256" key="8">
    <source>
        <dbReference type="ARBA" id="ARBA00023125"/>
    </source>
</evidence>
<evidence type="ECO:0000256" key="1">
    <source>
        <dbReference type="ARBA" id="ARBA00004123"/>
    </source>
</evidence>
<dbReference type="Gene3D" id="3.40.50.150">
    <property type="entry name" value="Vaccinia Virus protein VP39"/>
    <property type="match status" value="1"/>
</dbReference>
<reference evidence="13 14" key="1">
    <citation type="submission" date="2020-02" db="EMBL/GenBank/DDBJ databases">
        <authorList>
            <person name="Ma Q."/>
            <person name="Huang Y."/>
            <person name="Song X."/>
            <person name="Pei D."/>
        </authorList>
    </citation>
    <scope>NUCLEOTIDE SEQUENCE [LARGE SCALE GENOMIC DNA]</scope>
    <source>
        <strain evidence="13">Sxm20200214</strain>
        <tissue evidence="13">Leaf</tissue>
    </source>
</reference>
<keyword evidence="7" id="KW-0805">Transcription regulation</keyword>
<dbReference type="SUPFAM" id="SSF118290">
    <property type="entry name" value="WRKY DNA-binding domain"/>
    <property type="match status" value="1"/>
</dbReference>
<evidence type="ECO:0000256" key="10">
    <source>
        <dbReference type="ARBA" id="ARBA00023242"/>
    </source>
</evidence>
<dbReference type="InterPro" id="IPR029063">
    <property type="entry name" value="SAM-dependent_MTases_sf"/>
</dbReference>
<feature type="domain" description="WRKY" evidence="12">
    <location>
        <begin position="443"/>
        <end position="479"/>
    </location>
</feature>
<dbReference type="GO" id="GO:0046872">
    <property type="term" value="F:metal ion binding"/>
    <property type="evidence" value="ECO:0007669"/>
    <property type="project" value="UniProtKB-KW"/>
</dbReference>
<dbReference type="GO" id="GO:0003700">
    <property type="term" value="F:DNA-binding transcription factor activity"/>
    <property type="evidence" value="ECO:0007669"/>
    <property type="project" value="InterPro"/>
</dbReference>
<dbReference type="GO" id="GO:0008168">
    <property type="term" value="F:methyltransferase activity"/>
    <property type="evidence" value="ECO:0007669"/>
    <property type="project" value="UniProtKB-KW"/>
</dbReference>
<dbReference type="Pfam" id="PF03492">
    <property type="entry name" value="Methyltransf_7"/>
    <property type="match status" value="1"/>
</dbReference>
<dbReference type="PANTHER" id="PTHR31009">
    <property type="entry name" value="S-ADENOSYL-L-METHIONINE:CARBOXYL METHYLTRANSFERASE FAMILY PROTEIN"/>
    <property type="match status" value="1"/>
</dbReference>
<evidence type="ECO:0000256" key="6">
    <source>
        <dbReference type="ARBA" id="ARBA00022842"/>
    </source>
</evidence>
<evidence type="ECO:0000256" key="7">
    <source>
        <dbReference type="ARBA" id="ARBA00023015"/>
    </source>
</evidence>
<dbReference type="GO" id="GO:0043565">
    <property type="term" value="F:sequence-specific DNA binding"/>
    <property type="evidence" value="ECO:0007669"/>
    <property type="project" value="InterPro"/>
</dbReference>
<dbReference type="InterPro" id="IPR005299">
    <property type="entry name" value="MeTrfase_7"/>
</dbReference>
<proteinExistence type="predicted"/>
<organism evidence="13 14">
    <name type="scientific">Brassica carinata</name>
    <name type="common">Ethiopian mustard</name>
    <name type="synonym">Abyssinian cabbage</name>
    <dbReference type="NCBI Taxonomy" id="52824"/>
    <lineage>
        <taxon>Eukaryota</taxon>
        <taxon>Viridiplantae</taxon>
        <taxon>Streptophyta</taxon>
        <taxon>Embryophyta</taxon>
        <taxon>Tracheophyta</taxon>
        <taxon>Spermatophyta</taxon>
        <taxon>Magnoliopsida</taxon>
        <taxon>eudicotyledons</taxon>
        <taxon>Gunneridae</taxon>
        <taxon>Pentapetalae</taxon>
        <taxon>rosids</taxon>
        <taxon>malvids</taxon>
        <taxon>Brassicales</taxon>
        <taxon>Brassicaceae</taxon>
        <taxon>Brassiceae</taxon>
        <taxon>Brassica</taxon>
    </lineage>
</organism>
<keyword evidence="5" id="KW-0479">Metal-binding</keyword>
<dbReference type="InterPro" id="IPR042086">
    <property type="entry name" value="MeTrfase_capping"/>
</dbReference>
<keyword evidence="3" id="KW-0808">Transferase</keyword>
<evidence type="ECO:0000256" key="2">
    <source>
        <dbReference type="ARBA" id="ARBA00022603"/>
    </source>
</evidence>
<dbReference type="SMART" id="SM00774">
    <property type="entry name" value="WRKY"/>
    <property type="match status" value="1"/>
</dbReference>
<gene>
    <name evidence="13" type="ORF">Bca52824_092169</name>
</gene>
<keyword evidence="2" id="KW-0489">Methyltransferase</keyword>
<comment type="caution">
    <text evidence="13">The sequence shown here is derived from an EMBL/GenBank/DDBJ whole genome shotgun (WGS) entry which is preliminary data.</text>
</comment>
<dbReference type="PROSITE" id="PS50811">
    <property type="entry name" value="WRKY"/>
    <property type="match status" value="1"/>
</dbReference>
<dbReference type="InterPro" id="IPR003657">
    <property type="entry name" value="WRKY_dom"/>
</dbReference>
<name>A0A8X7NST6_BRACI</name>